<keyword evidence="2" id="KW-1185">Reference proteome</keyword>
<gene>
    <name evidence="1" type="ORF">L6452_06428</name>
</gene>
<evidence type="ECO:0000313" key="2">
    <source>
        <dbReference type="Proteomes" id="UP001055879"/>
    </source>
</evidence>
<sequence>MTLIRSIRKQERSKVVGYTVDAGLSETRLLGRNYSRRRTKGLILKSPLVGFIRASPSIEETLIHESKLGQGRWAMVDGDGQRAVVRGDGRWSMEIDRERWSGAMVDGDRQSDGQGR</sequence>
<organism evidence="1 2">
    <name type="scientific">Arctium lappa</name>
    <name type="common">Greater burdock</name>
    <name type="synonym">Lappa major</name>
    <dbReference type="NCBI Taxonomy" id="4217"/>
    <lineage>
        <taxon>Eukaryota</taxon>
        <taxon>Viridiplantae</taxon>
        <taxon>Streptophyta</taxon>
        <taxon>Embryophyta</taxon>
        <taxon>Tracheophyta</taxon>
        <taxon>Spermatophyta</taxon>
        <taxon>Magnoliopsida</taxon>
        <taxon>eudicotyledons</taxon>
        <taxon>Gunneridae</taxon>
        <taxon>Pentapetalae</taxon>
        <taxon>asterids</taxon>
        <taxon>campanulids</taxon>
        <taxon>Asterales</taxon>
        <taxon>Asteraceae</taxon>
        <taxon>Carduoideae</taxon>
        <taxon>Cardueae</taxon>
        <taxon>Arctiinae</taxon>
        <taxon>Arctium</taxon>
    </lineage>
</organism>
<comment type="caution">
    <text evidence="1">The sequence shown here is derived from an EMBL/GenBank/DDBJ whole genome shotgun (WGS) entry which is preliminary data.</text>
</comment>
<accession>A0ACB9EJJ6</accession>
<reference evidence="1 2" key="2">
    <citation type="journal article" date="2022" name="Mol. Ecol. Resour.">
        <title>The genomes of chicory, endive, great burdock and yacon provide insights into Asteraceae paleo-polyploidization history and plant inulin production.</title>
        <authorList>
            <person name="Fan W."/>
            <person name="Wang S."/>
            <person name="Wang H."/>
            <person name="Wang A."/>
            <person name="Jiang F."/>
            <person name="Liu H."/>
            <person name="Zhao H."/>
            <person name="Xu D."/>
            <person name="Zhang Y."/>
        </authorList>
    </citation>
    <scope>NUCLEOTIDE SEQUENCE [LARGE SCALE GENOMIC DNA]</scope>
    <source>
        <strain evidence="2">cv. Niubang</strain>
    </source>
</reference>
<dbReference type="Proteomes" id="UP001055879">
    <property type="component" value="Linkage Group LG02"/>
</dbReference>
<evidence type="ECO:0000313" key="1">
    <source>
        <dbReference type="EMBL" id="KAI3758856.1"/>
    </source>
</evidence>
<name>A0ACB9EJJ6_ARCLA</name>
<protein>
    <submittedName>
        <fullName evidence="1">Uncharacterized protein</fullName>
    </submittedName>
</protein>
<reference evidence="2" key="1">
    <citation type="journal article" date="2022" name="Mol. Ecol. Resour.">
        <title>The genomes of chicory, endive, great burdock and yacon provide insights into Asteraceae palaeo-polyploidization history and plant inulin production.</title>
        <authorList>
            <person name="Fan W."/>
            <person name="Wang S."/>
            <person name="Wang H."/>
            <person name="Wang A."/>
            <person name="Jiang F."/>
            <person name="Liu H."/>
            <person name="Zhao H."/>
            <person name="Xu D."/>
            <person name="Zhang Y."/>
        </authorList>
    </citation>
    <scope>NUCLEOTIDE SEQUENCE [LARGE SCALE GENOMIC DNA]</scope>
    <source>
        <strain evidence="2">cv. Niubang</strain>
    </source>
</reference>
<proteinExistence type="predicted"/>
<dbReference type="EMBL" id="CM042048">
    <property type="protein sequence ID" value="KAI3758856.1"/>
    <property type="molecule type" value="Genomic_DNA"/>
</dbReference>